<dbReference type="InterPro" id="IPR002372">
    <property type="entry name" value="PQQ_rpt_dom"/>
</dbReference>
<name>A0ABZ2YRL6_9BACT</name>
<dbReference type="EMBL" id="CP149822">
    <property type="protein sequence ID" value="WZN42418.1"/>
    <property type="molecule type" value="Genomic_DNA"/>
</dbReference>
<reference evidence="3" key="1">
    <citation type="submission" date="2024-03" db="EMBL/GenBank/DDBJ databases">
        <title>Chitinophaga horti sp. nov., isolated from garden soil.</title>
        <authorList>
            <person name="Lee D.S."/>
            <person name="Han D.M."/>
            <person name="Baek J.H."/>
            <person name="Choi D.G."/>
            <person name="Jeon J.H."/>
            <person name="Jeon C.O."/>
        </authorList>
    </citation>
    <scope>NUCLEOTIDE SEQUENCE [LARGE SCALE GENOMIC DNA]</scope>
    <source>
        <strain evidence="3">GPA1</strain>
    </source>
</reference>
<evidence type="ECO:0000313" key="2">
    <source>
        <dbReference type="EMBL" id="WZN42418.1"/>
    </source>
</evidence>
<protein>
    <submittedName>
        <fullName evidence="2">PQQ-binding-like beta-propeller repeat protein</fullName>
    </submittedName>
</protein>
<organism evidence="2 3">
    <name type="scientific">Chitinophaga pollutisoli</name>
    <dbReference type="NCBI Taxonomy" id="3133966"/>
    <lineage>
        <taxon>Bacteria</taxon>
        <taxon>Pseudomonadati</taxon>
        <taxon>Bacteroidota</taxon>
        <taxon>Chitinophagia</taxon>
        <taxon>Chitinophagales</taxon>
        <taxon>Chitinophagaceae</taxon>
        <taxon>Chitinophaga</taxon>
    </lineage>
</organism>
<dbReference type="InterPro" id="IPR011047">
    <property type="entry name" value="Quinoprotein_ADH-like_sf"/>
</dbReference>
<accession>A0ABZ2YRL6</accession>
<dbReference type="SUPFAM" id="SSF50998">
    <property type="entry name" value="Quinoprotein alcohol dehydrogenase-like"/>
    <property type="match status" value="2"/>
</dbReference>
<feature type="domain" description="Pyrrolo-quinoline quinone repeat" evidence="1">
    <location>
        <begin position="120"/>
        <end position="339"/>
    </location>
</feature>
<dbReference type="PANTHER" id="PTHR34512:SF30">
    <property type="entry name" value="OUTER MEMBRANE PROTEIN ASSEMBLY FACTOR BAMB"/>
    <property type="match status" value="1"/>
</dbReference>
<dbReference type="Gene3D" id="2.130.10.10">
    <property type="entry name" value="YVTN repeat-like/Quinoprotein amine dehydrogenase"/>
    <property type="match status" value="2"/>
</dbReference>
<dbReference type="InterPro" id="IPR015943">
    <property type="entry name" value="WD40/YVTN_repeat-like_dom_sf"/>
</dbReference>
<dbReference type="RefSeq" id="WP_341837252.1">
    <property type="nucleotide sequence ID" value="NZ_CP149822.1"/>
</dbReference>
<dbReference type="InterPro" id="IPR018391">
    <property type="entry name" value="PQQ_b-propeller_rpt"/>
</dbReference>
<dbReference type="Proteomes" id="UP001485459">
    <property type="component" value="Chromosome"/>
</dbReference>
<evidence type="ECO:0000313" key="3">
    <source>
        <dbReference type="Proteomes" id="UP001485459"/>
    </source>
</evidence>
<dbReference type="SMART" id="SM00564">
    <property type="entry name" value="PQQ"/>
    <property type="match status" value="6"/>
</dbReference>
<dbReference type="Pfam" id="PF13360">
    <property type="entry name" value="PQQ_2"/>
    <property type="match status" value="2"/>
</dbReference>
<proteinExistence type="predicted"/>
<keyword evidence="3" id="KW-1185">Reference proteome</keyword>
<feature type="domain" description="Pyrrolo-quinoline quinone repeat" evidence="1">
    <location>
        <begin position="19"/>
        <end position="116"/>
    </location>
</feature>
<dbReference type="PANTHER" id="PTHR34512">
    <property type="entry name" value="CELL SURFACE PROTEIN"/>
    <property type="match status" value="1"/>
</dbReference>
<sequence>MKSFILTTGLVALGLYSAAQDKTFGAIRWTFATEGRFFNTPALIDSTLLAGNSDHKLYALNANTGQLRWAFKTKGGIATEPCVAGNVAIIGSYDGHYYAVDVRNGKERWRFRTGGEKKLGGKGLWTMQPLTQYMVDPYDFFLSSPAADGKYVYFGSSDSCIYAVDIATGRQAWKFRTGGPVHGSVAYSANTVVAGSWDTYLYALDAHTGQLKWKYKTGTDTLYHGVLEGIQSRPAIANGKVYIGARDARVHALDLQSGDTAWVYNGGVAWIPGDAVATADHVFIGTSDSYLMLCLDARTGRELHQAKGGGYIFGGPALSGGTLCYGDFTGRLQLLDRNTFRSTGIFDTPQRQSHAAELLDSAQSINFGHLAAGAPFEQYSTTITVMDKLYKLGPFTSTPLFHDNMVIATSTNGLVYGIALE</sequence>
<gene>
    <name evidence="2" type="ORF">WJU16_05145</name>
</gene>
<evidence type="ECO:0000259" key="1">
    <source>
        <dbReference type="Pfam" id="PF13360"/>
    </source>
</evidence>